<accession>L7CFA3</accession>
<dbReference type="SUPFAM" id="SSF48452">
    <property type="entry name" value="TPR-like"/>
    <property type="match status" value="1"/>
</dbReference>
<dbReference type="Gene3D" id="1.25.40.10">
    <property type="entry name" value="Tetratricopeptide repeat domain"/>
    <property type="match status" value="1"/>
</dbReference>
<evidence type="ECO:0008006" key="3">
    <source>
        <dbReference type="Google" id="ProtNLM"/>
    </source>
</evidence>
<gene>
    <name evidence="1" type="ORF">RBSWK_03145</name>
</gene>
<dbReference type="AlphaFoldDB" id="L7CFA3"/>
<dbReference type="RefSeq" id="WP_007338089.1">
    <property type="nucleotide sequence ID" value="NZ_AMWG01000078.1"/>
</dbReference>
<reference evidence="1 2" key="1">
    <citation type="journal article" date="2013" name="Mar. Genomics">
        <title>Expression of sulfatases in Rhodopirellula baltica and the diversity of sulfatases in the genus Rhodopirellula.</title>
        <authorList>
            <person name="Wegner C.E."/>
            <person name="Richter-Heitmann T."/>
            <person name="Klindworth A."/>
            <person name="Klockow C."/>
            <person name="Richter M."/>
            <person name="Achstetter T."/>
            <person name="Glockner F.O."/>
            <person name="Harder J."/>
        </authorList>
    </citation>
    <scope>NUCLEOTIDE SEQUENCE [LARGE SCALE GENOMIC DNA]</scope>
    <source>
        <strain evidence="1 2">SWK14</strain>
    </source>
</reference>
<name>L7CFA3_RHOBT</name>
<proteinExistence type="predicted"/>
<evidence type="ECO:0000313" key="1">
    <source>
        <dbReference type="EMBL" id="ELP32924.1"/>
    </source>
</evidence>
<feature type="non-terminal residue" evidence="1">
    <location>
        <position position="212"/>
    </location>
</feature>
<evidence type="ECO:0000313" key="2">
    <source>
        <dbReference type="Proteomes" id="UP000010959"/>
    </source>
</evidence>
<dbReference type="Proteomes" id="UP000010959">
    <property type="component" value="Unassembled WGS sequence"/>
</dbReference>
<dbReference type="EMBL" id="AMWG01000078">
    <property type="protein sequence ID" value="ELP32924.1"/>
    <property type="molecule type" value="Genomic_DNA"/>
</dbReference>
<dbReference type="InterPro" id="IPR011990">
    <property type="entry name" value="TPR-like_helical_dom_sf"/>
</dbReference>
<protein>
    <recommendedName>
        <fullName evidence="3">Tetratricopeptide repeat protein</fullName>
    </recommendedName>
</protein>
<organism evidence="1 2">
    <name type="scientific">Rhodopirellula baltica SWK14</name>
    <dbReference type="NCBI Taxonomy" id="993516"/>
    <lineage>
        <taxon>Bacteria</taxon>
        <taxon>Pseudomonadati</taxon>
        <taxon>Planctomycetota</taxon>
        <taxon>Planctomycetia</taxon>
        <taxon>Pirellulales</taxon>
        <taxon>Pirellulaceae</taxon>
        <taxon>Rhodopirellula</taxon>
    </lineage>
</organism>
<sequence length="212" mass="23989">MSNDDWYRRTTWTEADSTAFQARLKRSRGTYHKAQYLRIQAHYLANAKLAQDAVELLDQLFADFPDPSQLAQAHLQYAECMLASDRIDDAITSYRLAFDAEQAYPNSRSQLWLDFPWLIVTRCLTDLFPEIDAYLDWGDRAITFPVEEFRLNTILAFVADESGNAESARSHARTALTAAAKEHSGFVRHPTVGLVSNPDMTVLDRLQGLAGV</sequence>
<comment type="caution">
    <text evidence="1">The sequence shown here is derived from an EMBL/GenBank/DDBJ whole genome shotgun (WGS) entry which is preliminary data.</text>
</comment>